<evidence type="ECO:0000256" key="10">
    <source>
        <dbReference type="PROSITE-ProRule" id="PRU01251"/>
    </source>
</evidence>
<dbReference type="Gene3D" id="1.10.8.60">
    <property type="match status" value="1"/>
</dbReference>
<dbReference type="FunFam" id="3.40.50.300:FF:000010">
    <property type="entry name" value="Chaperone clpB 1, putative"/>
    <property type="match status" value="1"/>
</dbReference>
<keyword evidence="5 11" id="KW-0067">ATP-binding</keyword>
<evidence type="ECO:0000256" key="8">
    <source>
        <dbReference type="ARBA" id="ARBA00023186"/>
    </source>
</evidence>
<dbReference type="InterPro" id="IPR028299">
    <property type="entry name" value="ClpA/B_CS2"/>
</dbReference>
<evidence type="ECO:0000313" key="14">
    <source>
        <dbReference type="EMBL" id="KNB49233.1"/>
    </source>
</evidence>
<comment type="subcellular location">
    <subcellularLocation>
        <location evidence="1 12">Cytoplasm</location>
    </subcellularLocation>
</comment>
<comment type="similarity">
    <text evidence="2 11">Belongs to the ClpA/ClpB family.</text>
</comment>
<dbReference type="STRING" id="1678637.AC230_28415"/>
<dbReference type="Pfam" id="PF00004">
    <property type="entry name" value="AAA"/>
    <property type="match status" value="1"/>
</dbReference>
<comment type="subunit">
    <text evidence="9">Homohexamer. The oligomerization is ATP-dependent.</text>
</comment>
<dbReference type="Proteomes" id="UP000037288">
    <property type="component" value="Unassembled WGS sequence"/>
</dbReference>
<feature type="coiled-coil region" evidence="12">
    <location>
        <begin position="413"/>
        <end position="530"/>
    </location>
</feature>
<dbReference type="GO" id="GO:0005524">
    <property type="term" value="F:ATP binding"/>
    <property type="evidence" value="ECO:0007669"/>
    <property type="project" value="UniProtKB-UniRule"/>
</dbReference>
<dbReference type="InterPro" id="IPR004176">
    <property type="entry name" value="Clp_R_N"/>
</dbReference>
<dbReference type="Pfam" id="PF07724">
    <property type="entry name" value="AAA_2"/>
    <property type="match status" value="1"/>
</dbReference>
<keyword evidence="15" id="KW-1185">Reference proteome</keyword>
<keyword evidence="7 12" id="KW-0175">Coiled coil</keyword>
<dbReference type="Gene3D" id="1.10.1780.10">
    <property type="entry name" value="Clp, N-terminal domain"/>
    <property type="match status" value="1"/>
</dbReference>
<dbReference type="EMBL" id="LFXA01000018">
    <property type="protein sequence ID" value="KNB49233.1"/>
    <property type="molecule type" value="Genomic_DNA"/>
</dbReference>
<evidence type="ECO:0000259" key="13">
    <source>
        <dbReference type="PROSITE" id="PS51903"/>
    </source>
</evidence>
<dbReference type="InterPro" id="IPR027417">
    <property type="entry name" value="P-loop_NTPase"/>
</dbReference>
<comment type="function">
    <text evidence="12">Part of a stress-induced multi-chaperone system, it is involved in the recovery of the cell from heat-induced damage, in cooperation with DnaK, DnaJ and GrpE.</text>
</comment>
<dbReference type="PANTHER" id="PTHR11638">
    <property type="entry name" value="ATP-DEPENDENT CLP PROTEASE"/>
    <property type="match status" value="1"/>
</dbReference>
<evidence type="ECO:0000256" key="4">
    <source>
        <dbReference type="ARBA" id="ARBA00022741"/>
    </source>
</evidence>
<keyword evidence="6 12" id="KW-0346">Stress response</keyword>
<dbReference type="SUPFAM" id="SSF81923">
    <property type="entry name" value="Double Clp-N motif"/>
    <property type="match status" value="1"/>
</dbReference>
<protein>
    <recommendedName>
        <fullName evidence="12">Chaperone protein ClpB</fullName>
    </recommendedName>
</protein>
<organism evidence="14 15">
    <name type="scientific">Streptomyces caatingaensis</name>
    <dbReference type="NCBI Taxonomy" id="1678637"/>
    <lineage>
        <taxon>Bacteria</taxon>
        <taxon>Bacillati</taxon>
        <taxon>Actinomycetota</taxon>
        <taxon>Actinomycetes</taxon>
        <taxon>Kitasatosporales</taxon>
        <taxon>Streptomycetaceae</taxon>
        <taxon>Streptomyces</taxon>
    </lineage>
</organism>
<dbReference type="InterPro" id="IPR019489">
    <property type="entry name" value="Clp_ATPase_C"/>
</dbReference>
<comment type="caution">
    <text evidence="14">The sequence shown here is derived from an EMBL/GenBank/DDBJ whole genome shotgun (WGS) entry which is preliminary data.</text>
</comment>
<evidence type="ECO:0000256" key="12">
    <source>
        <dbReference type="RuleBase" id="RU362034"/>
    </source>
</evidence>
<dbReference type="Pfam" id="PF10431">
    <property type="entry name" value="ClpB_D2-small"/>
    <property type="match status" value="1"/>
</dbReference>
<dbReference type="FunFam" id="3.40.50.300:FF:000120">
    <property type="entry name" value="ATP-dependent chaperone ClpB"/>
    <property type="match status" value="1"/>
</dbReference>
<gene>
    <name evidence="12" type="primary">clpB</name>
    <name evidence="14" type="ORF">AC230_28415</name>
</gene>
<sequence length="878" mass="96196">MDAELTNKSREALSAAHERAVAAGHADMTPAHLLLALLAGRENENLLDLLAAVEADAAVLRGGAERTLAGLPSVQGSTVAPPQPTRELQAVLVDAGERARDLGDEYISTEHLLIGLAAKGGRVAELLEQQGASAKRLLDAFEKARGGQRVTTADPEGTYKALEKFGTDFTAAAREGKLDPVIGRDHEIRRVVQVLSRRTKNNPVLIGEPGVGKTAVVEGLAQRIVKGDVPESLRDKRLVSLDLGAMVAGAKYRGEFEERLKTVLAEIKSSEGQIITFIDELHTVVGAGASEGAMDAGNMLKPMLARGELRMVGATTLDEYRERIEKDPALERRFQQVLVAEPSVEDTIAILRGLKGRYEAHHKVQIADSALVAAATLSDRYITSRFLPDKAIDLVDEAASRLRMEIDSSPVEIDELQRAVDRLKMEELALRNETDEAGKERLAKLRRDLADKEEELRGLTARWEKEKQSLNRVGELKERLDDLRGQAERAQRDGDFDTASKLLYGEIPAVERELEEAARAEAEQEAVARDLMVKEEVGSDDIAEVVAAWTGIPAGRLLEGETQKLLRMEEELGRRLIGQEEAVRAVSDAVRRSRAGIADPDRPTGSFLFLGPTGVGKTELAKALADFLFDDERAMVRIDMSEYSEKHSVARLVGAPPGYVGYEEGGQLTEAVRRRPYTVVLLDEVEKAHHEVFDILLQVLDDGRLTDGQGRTVDFRNTILILTSNLGSTFLVDPLLKEEQKKEKVLETVRASFRPEFLNRLDDIVVFHPLGPGQLERIAGIQIAQLQKRLADRRLTLDVDAGALHWLAALGHDEEPGAADLTYGARPLRRLVQTAIGDRLARAILAGDVRDGDTVRVERIPGEEGLSVRAAGREARTA</sequence>
<dbReference type="InterPro" id="IPR036628">
    <property type="entry name" value="Clp_N_dom_sf"/>
</dbReference>
<dbReference type="InterPro" id="IPR003593">
    <property type="entry name" value="AAA+_ATPase"/>
</dbReference>
<dbReference type="FunFam" id="3.40.50.300:FF:000025">
    <property type="entry name" value="ATP-dependent Clp protease subunit"/>
    <property type="match status" value="1"/>
</dbReference>
<dbReference type="PROSITE" id="PS00870">
    <property type="entry name" value="CLPAB_1"/>
    <property type="match status" value="1"/>
</dbReference>
<comment type="subunit">
    <text evidence="12">Homohexamer; The oligomerization is ATP-dependent.</text>
</comment>
<dbReference type="InterPro" id="IPR041546">
    <property type="entry name" value="ClpA/ClpB_AAA_lid"/>
</dbReference>
<evidence type="ECO:0000256" key="7">
    <source>
        <dbReference type="ARBA" id="ARBA00023054"/>
    </source>
</evidence>
<dbReference type="Pfam" id="PF02861">
    <property type="entry name" value="Clp_N"/>
    <property type="match status" value="1"/>
</dbReference>
<reference evidence="15" key="1">
    <citation type="submission" date="2015-07" db="EMBL/GenBank/DDBJ databases">
        <title>Draft genome sequence of Streptomyces sp. CMAA 1322, a bacterium isolated from Caatinga biome, from dry forest semiarid of Brazil.</title>
        <authorList>
            <person name="Santos S.N."/>
            <person name="Gacesa R."/>
            <person name="Taketani R.G."/>
            <person name="Long P.F."/>
            <person name="Melo I.S."/>
        </authorList>
    </citation>
    <scope>NUCLEOTIDE SEQUENCE [LARGE SCALE GENOMIC DNA]</scope>
    <source>
        <strain evidence="15">CMAA 1322</strain>
    </source>
</reference>
<dbReference type="Gene3D" id="3.40.50.300">
    <property type="entry name" value="P-loop containing nucleotide triphosphate hydrolases"/>
    <property type="match status" value="3"/>
</dbReference>
<dbReference type="GO" id="GO:0016887">
    <property type="term" value="F:ATP hydrolysis activity"/>
    <property type="evidence" value="ECO:0007669"/>
    <property type="project" value="InterPro"/>
</dbReference>
<dbReference type="SMART" id="SM00382">
    <property type="entry name" value="AAA"/>
    <property type="match status" value="2"/>
</dbReference>
<feature type="domain" description="Clp R" evidence="13">
    <location>
        <begin position="1"/>
        <end position="147"/>
    </location>
</feature>
<name>A0A0K9X7S8_9ACTN</name>
<dbReference type="PANTHER" id="PTHR11638:SF18">
    <property type="entry name" value="HEAT SHOCK PROTEIN 104"/>
    <property type="match status" value="1"/>
</dbReference>
<keyword evidence="4 11" id="KW-0547">Nucleotide-binding</keyword>
<dbReference type="InterPro" id="IPR050130">
    <property type="entry name" value="ClpA_ClpB"/>
</dbReference>
<dbReference type="PRINTS" id="PR00300">
    <property type="entry name" value="CLPPROTEASEA"/>
</dbReference>
<dbReference type="CDD" id="cd19499">
    <property type="entry name" value="RecA-like_ClpB_Hsp104-like"/>
    <property type="match status" value="1"/>
</dbReference>
<dbReference type="PATRIC" id="fig|1678637.3.peg.6074"/>
<dbReference type="OrthoDB" id="9803641at2"/>
<dbReference type="GO" id="GO:0005737">
    <property type="term" value="C:cytoplasm"/>
    <property type="evidence" value="ECO:0007669"/>
    <property type="project" value="UniProtKB-SubCell"/>
</dbReference>
<evidence type="ECO:0000256" key="3">
    <source>
        <dbReference type="ARBA" id="ARBA00022737"/>
    </source>
</evidence>
<dbReference type="PROSITE" id="PS00871">
    <property type="entry name" value="CLPAB_2"/>
    <property type="match status" value="1"/>
</dbReference>
<dbReference type="GO" id="GO:0042026">
    <property type="term" value="P:protein refolding"/>
    <property type="evidence" value="ECO:0007669"/>
    <property type="project" value="UniProtKB-UniRule"/>
</dbReference>
<dbReference type="SUPFAM" id="SSF52540">
    <property type="entry name" value="P-loop containing nucleoside triphosphate hydrolases"/>
    <property type="match status" value="2"/>
</dbReference>
<dbReference type="InterPro" id="IPR001270">
    <property type="entry name" value="ClpA/B"/>
</dbReference>
<dbReference type="NCBIfam" id="TIGR03346">
    <property type="entry name" value="chaperone_ClpB"/>
    <property type="match status" value="1"/>
</dbReference>
<dbReference type="CDD" id="cd00009">
    <property type="entry name" value="AAA"/>
    <property type="match status" value="1"/>
</dbReference>
<evidence type="ECO:0000256" key="9">
    <source>
        <dbReference type="ARBA" id="ARBA00026057"/>
    </source>
</evidence>
<proteinExistence type="inferred from homology"/>
<dbReference type="Pfam" id="PF17871">
    <property type="entry name" value="AAA_lid_9"/>
    <property type="match status" value="1"/>
</dbReference>
<dbReference type="PROSITE" id="PS51903">
    <property type="entry name" value="CLP_R"/>
    <property type="match status" value="1"/>
</dbReference>
<accession>A0A0K9X7S8</accession>
<dbReference type="AlphaFoldDB" id="A0A0K9X7S8"/>
<dbReference type="InterPro" id="IPR018368">
    <property type="entry name" value="ClpA/B_CS1"/>
</dbReference>
<evidence type="ECO:0000256" key="1">
    <source>
        <dbReference type="ARBA" id="ARBA00004496"/>
    </source>
</evidence>
<evidence type="ECO:0000256" key="6">
    <source>
        <dbReference type="ARBA" id="ARBA00023016"/>
    </source>
</evidence>
<dbReference type="SMART" id="SM01086">
    <property type="entry name" value="ClpB_D2-small"/>
    <property type="match status" value="1"/>
</dbReference>
<keyword evidence="12" id="KW-0963">Cytoplasm</keyword>
<dbReference type="InterPro" id="IPR003959">
    <property type="entry name" value="ATPase_AAA_core"/>
</dbReference>
<dbReference type="GO" id="GO:0034605">
    <property type="term" value="P:cellular response to heat"/>
    <property type="evidence" value="ECO:0007669"/>
    <property type="project" value="TreeGrafter"/>
</dbReference>
<keyword evidence="3 10" id="KW-0677">Repeat</keyword>
<evidence type="ECO:0000256" key="11">
    <source>
        <dbReference type="RuleBase" id="RU004432"/>
    </source>
</evidence>
<dbReference type="InterPro" id="IPR017730">
    <property type="entry name" value="Chaperonin_ClpB"/>
</dbReference>
<evidence type="ECO:0000256" key="2">
    <source>
        <dbReference type="ARBA" id="ARBA00008675"/>
    </source>
</evidence>
<dbReference type="RefSeq" id="WP_049719183.1">
    <property type="nucleotide sequence ID" value="NZ_LFXA01000018.1"/>
</dbReference>
<keyword evidence="8 11" id="KW-0143">Chaperone</keyword>
<evidence type="ECO:0000313" key="15">
    <source>
        <dbReference type="Proteomes" id="UP000037288"/>
    </source>
</evidence>
<evidence type="ECO:0000256" key="5">
    <source>
        <dbReference type="ARBA" id="ARBA00022840"/>
    </source>
</evidence>